<gene>
    <name evidence="1" type="ORF">EYC80_004373</name>
</gene>
<proteinExistence type="predicted"/>
<protein>
    <submittedName>
        <fullName evidence="1">Uncharacterized protein</fullName>
    </submittedName>
</protein>
<reference evidence="1 2" key="1">
    <citation type="submission" date="2019-06" db="EMBL/GenBank/DDBJ databases">
        <title>Genome Sequence of the Brown Rot Fungal Pathogen Monilinia laxa.</title>
        <authorList>
            <person name="De Miccolis Angelini R.M."/>
            <person name="Landi L."/>
            <person name="Abate D."/>
            <person name="Pollastro S."/>
            <person name="Romanazzi G."/>
            <person name="Faretra F."/>
        </authorList>
    </citation>
    <scope>NUCLEOTIDE SEQUENCE [LARGE SCALE GENOMIC DNA]</scope>
    <source>
        <strain evidence="1 2">Mlax316</strain>
    </source>
</reference>
<organism evidence="1 2">
    <name type="scientific">Monilinia laxa</name>
    <name type="common">Brown rot fungus</name>
    <name type="synonym">Sclerotinia laxa</name>
    <dbReference type="NCBI Taxonomy" id="61186"/>
    <lineage>
        <taxon>Eukaryota</taxon>
        <taxon>Fungi</taxon>
        <taxon>Dikarya</taxon>
        <taxon>Ascomycota</taxon>
        <taxon>Pezizomycotina</taxon>
        <taxon>Leotiomycetes</taxon>
        <taxon>Helotiales</taxon>
        <taxon>Sclerotiniaceae</taxon>
        <taxon>Monilinia</taxon>
    </lineage>
</organism>
<dbReference type="EMBL" id="VIGI01000001">
    <property type="protein sequence ID" value="KAB8305072.1"/>
    <property type="molecule type" value="Genomic_DNA"/>
</dbReference>
<dbReference type="AlphaFoldDB" id="A0A5N6KN19"/>
<keyword evidence="2" id="KW-1185">Reference proteome</keyword>
<dbReference type="Proteomes" id="UP000326757">
    <property type="component" value="Unassembled WGS sequence"/>
</dbReference>
<comment type="caution">
    <text evidence="1">The sequence shown here is derived from an EMBL/GenBank/DDBJ whole genome shotgun (WGS) entry which is preliminary data.</text>
</comment>
<evidence type="ECO:0000313" key="1">
    <source>
        <dbReference type="EMBL" id="KAB8305072.1"/>
    </source>
</evidence>
<name>A0A5N6KN19_MONLA</name>
<sequence>MSTVKRVLLLSSQRFPTLLIKRASGSKQTRQTFLLNRFDCVSLKATKRLQSQLNLFDNTLAELTTKPLINRYPSSLANFQIWIF</sequence>
<accession>A0A5N6KN19</accession>
<evidence type="ECO:0000313" key="2">
    <source>
        <dbReference type="Proteomes" id="UP000326757"/>
    </source>
</evidence>